<sequence length="223" mass="25183">MYTTSAQQLGERTENGERFANKQVKRSIGVDKKKYVEEQARLGNVKLLYDTTKKLAGKYSKPVRLVKDKEGRPITDIEQQQSRWVEYFEELLNSPAPMNPPDIKAAHTDLPPLHVNPPTTEQIRMAIKQVKSGKSARPDNVPAEALKSYIDGETLEDVDSFTYQGSVIDELRGSGADVMPRIGKAWTASLQLENIWNSKQLSVNQYQSQNLQYQRQGSSTVRS</sequence>
<proteinExistence type="predicted"/>
<evidence type="ECO:0000313" key="3">
    <source>
        <dbReference type="Proteomes" id="UP000277204"/>
    </source>
</evidence>
<dbReference type="Proteomes" id="UP000277204">
    <property type="component" value="Unassembled WGS sequence"/>
</dbReference>
<dbReference type="AlphaFoldDB" id="A0A183MCH1"/>
<feature type="compositionally biased region" description="Basic and acidic residues" evidence="1">
    <location>
        <begin position="11"/>
        <end position="20"/>
    </location>
</feature>
<evidence type="ECO:0000313" key="2">
    <source>
        <dbReference type="EMBL" id="VDP08175.1"/>
    </source>
</evidence>
<name>A0A183MCH1_9TREM</name>
<feature type="region of interest" description="Disordered" evidence="1">
    <location>
        <begin position="1"/>
        <end position="20"/>
    </location>
</feature>
<reference evidence="2 3" key="1">
    <citation type="submission" date="2018-11" db="EMBL/GenBank/DDBJ databases">
        <authorList>
            <consortium name="Pathogen Informatics"/>
        </authorList>
    </citation>
    <scope>NUCLEOTIDE SEQUENCE [LARGE SCALE GENOMIC DNA]</scope>
    <source>
        <strain evidence="2 3">Zambia</strain>
    </source>
</reference>
<keyword evidence="3" id="KW-1185">Reference proteome</keyword>
<accession>A0A183MCH1</accession>
<gene>
    <name evidence="2" type="ORF">SMRZ_LOCUS13746</name>
</gene>
<feature type="compositionally biased region" description="Polar residues" evidence="1">
    <location>
        <begin position="1"/>
        <end position="10"/>
    </location>
</feature>
<organism evidence="2 3">
    <name type="scientific">Schistosoma margrebowiei</name>
    <dbReference type="NCBI Taxonomy" id="48269"/>
    <lineage>
        <taxon>Eukaryota</taxon>
        <taxon>Metazoa</taxon>
        <taxon>Spiralia</taxon>
        <taxon>Lophotrochozoa</taxon>
        <taxon>Platyhelminthes</taxon>
        <taxon>Trematoda</taxon>
        <taxon>Digenea</taxon>
        <taxon>Strigeidida</taxon>
        <taxon>Schistosomatoidea</taxon>
        <taxon>Schistosomatidae</taxon>
        <taxon>Schistosoma</taxon>
    </lineage>
</organism>
<dbReference type="EMBL" id="UZAI01011014">
    <property type="protein sequence ID" value="VDP08175.1"/>
    <property type="molecule type" value="Genomic_DNA"/>
</dbReference>
<evidence type="ECO:0000256" key="1">
    <source>
        <dbReference type="SAM" id="MobiDB-lite"/>
    </source>
</evidence>
<protein>
    <submittedName>
        <fullName evidence="2">Uncharacterized protein</fullName>
    </submittedName>
</protein>